<protein>
    <recommendedName>
        <fullName evidence="2">N-acetylmuramoyl-L-alanine amidase</fullName>
        <ecNumber evidence="2">3.5.1.28</ecNumber>
    </recommendedName>
</protein>
<dbReference type="SMART" id="SM00644">
    <property type="entry name" value="Ami_2"/>
    <property type="match status" value="1"/>
</dbReference>
<comment type="catalytic activity">
    <reaction evidence="1">
        <text>Hydrolyzes the link between N-acetylmuramoyl residues and L-amino acid residues in certain cell-wall glycopeptides.</text>
        <dbReference type="EC" id="3.5.1.28"/>
    </reaction>
</comment>
<evidence type="ECO:0000313" key="7">
    <source>
        <dbReference type="Proteomes" id="UP001500582"/>
    </source>
</evidence>
<comment type="caution">
    <text evidence="6">The sequence shown here is derived from an EMBL/GenBank/DDBJ whole genome shotgun (WGS) entry which is preliminary data.</text>
</comment>
<dbReference type="Gene3D" id="2.30.30.40">
    <property type="entry name" value="SH3 Domains"/>
    <property type="match status" value="1"/>
</dbReference>
<keyword evidence="4" id="KW-0961">Cell wall biogenesis/degradation</keyword>
<organism evidence="6 7">
    <name type="scientific">Mucilaginibacter gynuensis</name>
    <dbReference type="NCBI Taxonomy" id="1302236"/>
    <lineage>
        <taxon>Bacteria</taxon>
        <taxon>Pseudomonadati</taxon>
        <taxon>Bacteroidota</taxon>
        <taxon>Sphingobacteriia</taxon>
        <taxon>Sphingobacteriales</taxon>
        <taxon>Sphingobacteriaceae</taxon>
        <taxon>Mucilaginibacter</taxon>
    </lineage>
</organism>
<keyword evidence="7" id="KW-1185">Reference proteome</keyword>
<dbReference type="EC" id="3.5.1.28" evidence="2"/>
<dbReference type="PANTHER" id="PTHR30417">
    <property type="entry name" value="N-ACETYLMURAMOYL-L-ALANINE AMIDASE AMID"/>
    <property type="match status" value="1"/>
</dbReference>
<evidence type="ECO:0000256" key="4">
    <source>
        <dbReference type="ARBA" id="ARBA00023316"/>
    </source>
</evidence>
<dbReference type="InterPro" id="IPR002502">
    <property type="entry name" value="Amidase_domain"/>
</dbReference>
<accession>A0ABP8G3X2</accession>
<dbReference type="PANTHER" id="PTHR30417:SF1">
    <property type="entry name" value="N-ACETYLMURAMOYL-L-ALANINE AMIDASE AMID"/>
    <property type="match status" value="1"/>
</dbReference>
<gene>
    <name evidence="6" type="ORF">GCM10023149_14050</name>
</gene>
<dbReference type="EMBL" id="BAABFT010000003">
    <property type="protein sequence ID" value="GAA4316814.1"/>
    <property type="molecule type" value="Genomic_DNA"/>
</dbReference>
<evidence type="ECO:0000256" key="1">
    <source>
        <dbReference type="ARBA" id="ARBA00001561"/>
    </source>
</evidence>
<dbReference type="Gene3D" id="3.40.80.10">
    <property type="entry name" value="Peptidoglycan recognition protein-like"/>
    <property type="match status" value="1"/>
</dbReference>
<dbReference type="InterPro" id="IPR051206">
    <property type="entry name" value="NAMLAA_amidase_2"/>
</dbReference>
<evidence type="ECO:0000256" key="3">
    <source>
        <dbReference type="ARBA" id="ARBA00022801"/>
    </source>
</evidence>
<dbReference type="InterPro" id="IPR036505">
    <property type="entry name" value="Amidase/PGRP_sf"/>
</dbReference>
<feature type="domain" description="N-acetylmuramoyl-L-alanine amidase" evidence="5">
    <location>
        <begin position="21"/>
        <end position="185"/>
    </location>
</feature>
<sequence length="271" mass="28925">MKIVNHLLFDDNGNQVAFKPTPNKKGPYTPQYLVIHYTAATSASGAINWLTDPTAKASAHLVIARDGKVTQLAPFNIVTWHAGKSTWKGLVGLNQFSIGIEIVNAGRLVKKDAKWICPVDGAEVPADQVVVAAHKNDGISAGWQTYTPQQIDVTQKIADLLVKTYALKDIIGHDDISPIRKSDPGPAFPMTSFRAHAFGTSSVNALKTSATVNIRAGAGASFATLAKPLPQGTVVNGLATNGDWTNVKIPGLYDGKTDLQGWISTKFLVKG</sequence>
<dbReference type="RefSeq" id="WP_345210310.1">
    <property type="nucleotide sequence ID" value="NZ_BAABFT010000003.1"/>
</dbReference>
<dbReference type="Pfam" id="PF01510">
    <property type="entry name" value="Amidase_2"/>
    <property type="match status" value="1"/>
</dbReference>
<keyword evidence="3" id="KW-0378">Hydrolase</keyword>
<evidence type="ECO:0000313" key="6">
    <source>
        <dbReference type="EMBL" id="GAA4316814.1"/>
    </source>
</evidence>
<evidence type="ECO:0000256" key="2">
    <source>
        <dbReference type="ARBA" id="ARBA00011901"/>
    </source>
</evidence>
<dbReference type="Proteomes" id="UP001500582">
    <property type="component" value="Unassembled WGS sequence"/>
</dbReference>
<proteinExistence type="predicted"/>
<reference evidence="7" key="1">
    <citation type="journal article" date="2019" name="Int. J. Syst. Evol. Microbiol.">
        <title>The Global Catalogue of Microorganisms (GCM) 10K type strain sequencing project: providing services to taxonomists for standard genome sequencing and annotation.</title>
        <authorList>
            <consortium name="The Broad Institute Genomics Platform"/>
            <consortium name="The Broad Institute Genome Sequencing Center for Infectious Disease"/>
            <person name="Wu L."/>
            <person name="Ma J."/>
        </authorList>
    </citation>
    <scope>NUCLEOTIDE SEQUENCE [LARGE SCALE GENOMIC DNA]</scope>
    <source>
        <strain evidence="7">JCM 17705</strain>
    </source>
</reference>
<dbReference type="CDD" id="cd06583">
    <property type="entry name" value="PGRP"/>
    <property type="match status" value="1"/>
</dbReference>
<dbReference type="SUPFAM" id="SSF55846">
    <property type="entry name" value="N-acetylmuramoyl-L-alanine amidase-like"/>
    <property type="match status" value="1"/>
</dbReference>
<name>A0ABP8G3X2_9SPHI</name>
<evidence type="ECO:0000259" key="5">
    <source>
        <dbReference type="SMART" id="SM00644"/>
    </source>
</evidence>